<organism evidence="15 16">
    <name type="scientific">Nocardia africana</name>
    <dbReference type="NCBI Taxonomy" id="134964"/>
    <lineage>
        <taxon>Bacteria</taxon>
        <taxon>Bacillati</taxon>
        <taxon>Actinomycetota</taxon>
        <taxon>Actinomycetes</taxon>
        <taxon>Mycobacteriales</taxon>
        <taxon>Nocardiaceae</taxon>
        <taxon>Nocardia</taxon>
    </lineage>
</organism>
<evidence type="ECO:0000256" key="12">
    <source>
        <dbReference type="SAM" id="MobiDB-lite"/>
    </source>
</evidence>
<dbReference type="RefSeq" id="WP_062962239.1">
    <property type="nucleotide sequence ID" value="NZ_JAJFOE010000001.1"/>
</dbReference>
<dbReference type="Pfam" id="PF06974">
    <property type="entry name" value="WS_DGAT_C"/>
    <property type="match status" value="1"/>
</dbReference>
<comment type="pathway">
    <text evidence="2">Lipid metabolism.</text>
</comment>
<keyword evidence="5 11" id="KW-0444">Lipid biosynthesis</keyword>
<evidence type="ECO:0000259" key="13">
    <source>
        <dbReference type="Pfam" id="PF03007"/>
    </source>
</evidence>
<dbReference type="GO" id="GO:0004144">
    <property type="term" value="F:diacylglycerol O-acyltransferase activity"/>
    <property type="evidence" value="ECO:0007669"/>
    <property type="project" value="UniProtKB-EC"/>
</dbReference>
<protein>
    <recommendedName>
        <fullName evidence="4 11">Diacylglycerol O-acyltransferase</fullName>
        <ecNumber evidence="4 11">2.3.1.20</ecNumber>
    </recommendedName>
</protein>
<dbReference type="Proteomes" id="UP000255082">
    <property type="component" value="Unassembled WGS sequence"/>
</dbReference>
<dbReference type="InterPro" id="IPR004255">
    <property type="entry name" value="O-acyltransferase_WSD1_N"/>
</dbReference>
<dbReference type="PANTHER" id="PTHR31650:SF1">
    <property type="entry name" value="WAX ESTER SYNTHASE_DIACYLGLYCEROL ACYLTRANSFERASE 4-RELATED"/>
    <property type="match status" value="1"/>
</dbReference>
<evidence type="ECO:0000256" key="4">
    <source>
        <dbReference type="ARBA" id="ARBA00013244"/>
    </source>
</evidence>
<dbReference type="InterPro" id="IPR014292">
    <property type="entry name" value="Acyl_transf_WS/DGAT"/>
</dbReference>
<reference evidence="15 16" key="1">
    <citation type="submission" date="2018-06" db="EMBL/GenBank/DDBJ databases">
        <authorList>
            <consortium name="Pathogen Informatics"/>
            <person name="Doyle S."/>
        </authorList>
    </citation>
    <scope>NUCLEOTIDE SEQUENCE [LARGE SCALE GENOMIC DNA]</scope>
    <source>
        <strain evidence="15 16">NCTC13184</strain>
    </source>
</reference>
<dbReference type="Pfam" id="PF03007">
    <property type="entry name" value="WS_DGAT_cat"/>
    <property type="match status" value="1"/>
</dbReference>
<comment type="similarity">
    <text evidence="3 11">Belongs to the long-chain O-acyltransferase family.</text>
</comment>
<dbReference type="Gene3D" id="3.30.559.30">
    <property type="entry name" value="Nonribosomal peptide synthetase, condensation domain"/>
    <property type="match status" value="1"/>
</dbReference>
<evidence type="ECO:0000313" key="16">
    <source>
        <dbReference type="Proteomes" id="UP000255082"/>
    </source>
</evidence>
<dbReference type="InterPro" id="IPR009721">
    <property type="entry name" value="O-acyltransferase_WSD1_C"/>
</dbReference>
<dbReference type="GO" id="GO:0019432">
    <property type="term" value="P:triglyceride biosynthetic process"/>
    <property type="evidence" value="ECO:0007669"/>
    <property type="project" value="UniProtKB-UniPathway"/>
</dbReference>
<sequence length="475" mass="52697">MERRSSKKSTRILHPFDAGWLWLESETNHMHASVLAVFRKPAHAGPDFVSRLVAEMRAHREPSTPYDLRLSRTGVGRLWPQWETVDSLDTEHHVQYLRMDRSPDGQSLFELVDHLQGLPLDRSRPLWIVYVVEGFRDNHFAVLGKLHHAIADGMAGVQLLLRWFSTNPVARGVPPAWSSQNQGGTAHSPEATIGERPTRRNTRPSSHRYPPHAATGLLGTVRTALRAARISGNRTTEAWTSPRTSLNTVITPNRRVARRTFDLDEFRTLARVTGGTVNDVLLAVCSGALRRYLAESDALPATSLVTNIPVSIRGDGRYGGTGNAITWARVALATDIADARRRLEVITDATRAVKDRLAMLRGSAKTGYTLLVTIPILIEHVLRLGGRTRPLFNVPISNVPGPDHRLYLDGAELVSLHAMTVLYHGQGLNIVCLSYARRLEVSFTACPTAVPDLERLATLCDESVAELRQLHTPDE</sequence>
<evidence type="ECO:0000256" key="1">
    <source>
        <dbReference type="ARBA" id="ARBA00004771"/>
    </source>
</evidence>
<dbReference type="InterPro" id="IPR045034">
    <property type="entry name" value="O-acyltransferase_WSD1-like"/>
</dbReference>
<evidence type="ECO:0000256" key="8">
    <source>
        <dbReference type="ARBA" id="ARBA00023098"/>
    </source>
</evidence>
<feature type="region of interest" description="Disordered" evidence="12">
    <location>
        <begin position="175"/>
        <end position="213"/>
    </location>
</feature>
<keyword evidence="9 11" id="KW-0012">Acyltransferase</keyword>
<dbReference type="OrthoDB" id="9810950at2"/>
<accession>A0A378WYZ4</accession>
<dbReference type="GO" id="GO:0001666">
    <property type="term" value="P:response to hypoxia"/>
    <property type="evidence" value="ECO:0007669"/>
    <property type="project" value="TreeGrafter"/>
</dbReference>
<dbReference type="AlphaFoldDB" id="A0A378WYZ4"/>
<keyword evidence="7 11" id="KW-0319">Glycerol metabolism</keyword>
<dbReference type="GO" id="GO:0005886">
    <property type="term" value="C:plasma membrane"/>
    <property type="evidence" value="ECO:0007669"/>
    <property type="project" value="TreeGrafter"/>
</dbReference>
<feature type="domain" description="O-acyltransferase WSD1-like N-terminal" evidence="13">
    <location>
        <begin position="13"/>
        <end position="280"/>
    </location>
</feature>
<evidence type="ECO:0000256" key="5">
    <source>
        <dbReference type="ARBA" id="ARBA00022516"/>
    </source>
</evidence>
<feature type="compositionally biased region" description="Basic residues" evidence="12">
    <location>
        <begin position="199"/>
        <end position="210"/>
    </location>
</feature>
<keyword evidence="8 11" id="KW-0443">Lipid metabolism</keyword>
<comment type="pathway">
    <text evidence="1 11">Glycerolipid metabolism; triacylglycerol biosynthesis.</text>
</comment>
<evidence type="ECO:0000256" key="7">
    <source>
        <dbReference type="ARBA" id="ARBA00022798"/>
    </source>
</evidence>
<dbReference type="GO" id="GO:0071731">
    <property type="term" value="P:response to nitric oxide"/>
    <property type="evidence" value="ECO:0007669"/>
    <property type="project" value="TreeGrafter"/>
</dbReference>
<evidence type="ECO:0000256" key="2">
    <source>
        <dbReference type="ARBA" id="ARBA00005189"/>
    </source>
</evidence>
<dbReference type="GO" id="GO:0051701">
    <property type="term" value="P:biological process involved in interaction with host"/>
    <property type="evidence" value="ECO:0007669"/>
    <property type="project" value="TreeGrafter"/>
</dbReference>
<dbReference type="GO" id="GO:0006071">
    <property type="term" value="P:glycerol metabolic process"/>
    <property type="evidence" value="ECO:0007669"/>
    <property type="project" value="UniProtKB-KW"/>
</dbReference>
<evidence type="ECO:0000256" key="3">
    <source>
        <dbReference type="ARBA" id="ARBA00009587"/>
    </source>
</evidence>
<evidence type="ECO:0000259" key="14">
    <source>
        <dbReference type="Pfam" id="PF06974"/>
    </source>
</evidence>
<evidence type="ECO:0000256" key="11">
    <source>
        <dbReference type="RuleBase" id="RU361241"/>
    </source>
</evidence>
<name>A0A378WYZ4_9NOCA</name>
<dbReference type="SUPFAM" id="SSF52777">
    <property type="entry name" value="CoA-dependent acyltransferases"/>
    <property type="match status" value="1"/>
</dbReference>
<dbReference type="NCBIfam" id="TIGR02946">
    <property type="entry name" value="acyl_WS_DGAT"/>
    <property type="match status" value="1"/>
</dbReference>
<dbReference type="PANTHER" id="PTHR31650">
    <property type="entry name" value="O-ACYLTRANSFERASE (WSD1-LIKE) FAMILY PROTEIN"/>
    <property type="match status" value="1"/>
</dbReference>
<proteinExistence type="inferred from homology"/>
<evidence type="ECO:0000256" key="10">
    <source>
        <dbReference type="ARBA" id="ARBA00048109"/>
    </source>
</evidence>
<dbReference type="EMBL" id="UGRU01000001">
    <property type="protein sequence ID" value="SUA46409.1"/>
    <property type="molecule type" value="Genomic_DNA"/>
</dbReference>
<evidence type="ECO:0000313" key="15">
    <source>
        <dbReference type="EMBL" id="SUA46409.1"/>
    </source>
</evidence>
<dbReference type="UniPathway" id="UPA00282"/>
<evidence type="ECO:0000256" key="6">
    <source>
        <dbReference type="ARBA" id="ARBA00022679"/>
    </source>
</evidence>
<evidence type="ECO:0000256" key="9">
    <source>
        <dbReference type="ARBA" id="ARBA00023315"/>
    </source>
</evidence>
<keyword evidence="6 11" id="KW-0808">Transferase</keyword>
<comment type="catalytic activity">
    <reaction evidence="10 11">
        <text>an acyl-CoA + a 1,2-diacyl-sn-glycerol = a triacyl-sn-glycerol + CoA</text>
        <dbReference type="Rhea" id="RHEA:10868"/>
        <dbReference type="ChEBI" id="CHEBI:17815"/>
        <dbReference type="ChEBI" id="CHEBI:57287"/>
        <dbReference type="ChEBI" id="CHEBI:58342"/>
        <dbReference type="ChEBI" id="CHEBI:64615"/>
        <dbReference type="EC" id="2.3.1.20"/>
    </reaction>
</comment>
<feature type="domain" description="O-acyltransferase WSD1 C-terminal" evidence="14">
    <location>
        <begin position="322"/>
        <end position="467"/>
    </location>
</feature>
<dbReference type="EC" id="2.3.1.20" evidence="4 11"/>
<gene>
    <name evidence="15" type="primary">wax-dgaT_3</name>
    <name evidence="15" type="ORF">NCTC13184_04934</name>
</gene>